<dbReference type="AlphaFoldDB" id="A0A0U1M891"/>
<evidence type="ECO:0000259" key="4">
    <source>
        <dbReference type="Pfam" id="PF01764"/>
    </source>
</evidence>
<dbReference type="Gene3D" id="3.40.50.1820">
    <property type="entry name" value="alpha/beta hydrolase"/>
    <property type="match status" value="1"/>
</dbReference>
<dbReference type="OrthoDB" id="426718at2759"/>
<gene>
    <name evidence="5" type="ORF">PISL3812_08841</name>
</gene>
<keyword evidence="6" id="KW-1185">Reference proteome</keyword>
<evidence type="ECO:0000256" key="3">
    <source>
        <dbReference type="SAM" id="SignalP"/>
    </source>
</evidence>
<keyword evidence="1 3" id="KW-0732">Signal</keyword>
<dbReference type="STRING" id="28573.A0A0U1M891"/>
<dbReference type="CDD" id="cd00519">
    <property type="entry name" value="Lipase_3"/>
    <property type="match status" value="1"/>
</dbReference>
<evidence type="ECO:0000256" key="2">
    <source>
        <dbReference type="ARBA" id="ARBA00022801"/>
    </source>
</evidence>
<evidence type="ECO:0000256" key="1">
    <source>
        <dbReference type="ARBA" id="ARBA00022729"/>
    </source>
</evidence>
<dbReference type="InterPro" id="IPR051299">
    <property type="entry name" value="AB_hydrolase_lip/est"/>
</dbReference>
<dbReference type="GO" id="GO:0016787">
    <property type="term" value="F:hydrolase activity"/>
    <property type="evidence" value="ECO:0007669"/>
    <property type="project" value="UniProtKB-KW"/>
</dbReference>
<name>A0A0U1M891_TALIS</name>
<dbReference type="Pfam" id="PF01764">
    <property type="entry name" value="Lipase_3"/>
    <property type="match status" value="1"/>
</dbReference>
<evidence type="ECO:0000313" key="5">
    <source>
        <dbReference type="EMBL" id="CRG91789.1"/>
    </source>
</evidence>
<sequence>MYLSTLKLSLMALGAGVYASPVLLGRASSDSGEFAELQRAAKLSSAAYTGCTGSAFDVTITKQLNDAATNTQGYIGYSKTKARISVVIRGSTTPQDILNDIDTALTTVKLSGVEFPSGVQIMKGITSPWSAIHEDVITEVKSLTEQYPDYTLESTGHSLGGAMTYMSYIALSQNFPDKNITSNALAAFPIGNTAFANFGSSQNGLLRRGTNVDDGVPNMYVSFPYNFVHYGKEVYSHGTQATCVLCDGERDTQCSAGDGDLGVTAGHFSSFGIELGQAGCADL</sequence>
<keyword evidence="2" id="KW-0378">Hydrolase</keyword>
<dbReference type="EMBL" id="CVMT01000010">
    <property type="protein sequence ID" value="CRG91789.1"/>
    <property type="molecule type" value="Genomic_DNA"/>
</dbReference>
<dbReference type="InterPro" id="IPR002921">
    <property type="entry name" value="Fungal_lipase-type"/>
</dbReference>
<dbReference type="Proteomes" id="UP000054383">
    <property type="component" value="Unassembled WGS sequence"/>
</dbReference>
<reference evidence="5 6" key="1">
    <citation type="submission" date="2015-04" db="EMBL/GenBank/DDBJ databases">
        <authorList>
            <person name="Syromyatnikov M.Y."/>
            <person name="Popov V.N."/>
        </authorList>
    </citation>
    <scope>NUCLEOTIDE SEQUENCE [LARGE SCALE GENOMIC DNA]</scope>
    <source>
        <strain evidence="5">WF-38-12</strain>
    </source>
</reference>
<organism evidence="5 6">
    <name type="scientific">Talaromyces islandicus</name>
    <name type="common">Penicillium islandicum</name>
    <dbReference type="NCBI Taxonomy" id="28573"/>
    <lineage>
        <taxon>Eukaryota</taxon>
        <taxon>Fungi</taxon>
        <taxon>Dikarya</taxon>
        <taxon>Ascomycota</taxon>
        <taxon>Pezizomycotina</taxon>
        <taxon>Eurotiomycetes</taxon>
        <taxon>Eurotiomycetidae</taxon>
        <taxon>Eurotiales</taxon>
        <taxon>Trichocomaceae</taxon>
        <taxon>Talaromyces</taxon>
        <taxon>Talaromyces sect. Islandici</taxon>
    </lineage>
</organism>
<dbReference type="GO" id="GO:0006629">
    <property type="term" value="P:lipid metabolic process"/>
    <property type="evidence" value="ECO:0007669"/>
    <property type="project" value="InterPro"/>
</dbReference>
<dbReference type="InterPro" id="IPR029058">
    <property type="entry name" value="AB_hydrolase_fold"/>
</dbReference>
<feature type="chain" id="PRO_5006711660" evidence="3">
    <location>
        <begin position="20"/>
        <end position="283"/>
    </location>
</feature>
<dbReference type="SUPFAM" id="SSF53474">
    <property type="entry name" value="alpha/beta-Hydrolases"/>
    <property type="match status" value="1"/>
</dbReference>
<feature type="domain" description="Fungal lipase-type" evidence="4">
    <location>
        <begin position="86"/>
        <end position="219"/>
    </location>
</feature>
<feature type="signal peptide" evidence="3">
    <location>
        <begin position="1"/>
        <end position="19"/>
    </location>
</feature>
<dbReference type="PANTHER" id="PTHR46640">
    <property type="entry name" value="TRIACYLGLYCEROL LIPASE, PUTATIVE (AFU_ORTHOLOGUE AFUA_6G06510)-RELATED"/>
    <property type="match status" value="1"/>
</dbReference>
<proteinExistence type="predicted"/>
<accession>A0A0U1M891</accession>
<protein>
    <submittedName>
        <fullName evidence="5">Putative feruloyl esterase A</fullName>
    </submittedName>
</protein>
<dbReference type="OMA" id="IMSGINR"/>
<dbReference type="PANTHER" id="PTHR46640:SF1">
    <property type="entry name" value="FUNGAL LIPASE-LIKE DOMAIN-CONTAINING PROTEIN-RELATED"/>
    <property type="match status" value="1"/>
</dbReference>
<evidence type="ECO:0000313" key="6">
    <source>
        <dbReference type="Proteomes" id="UP000054383"/>
    </source>
</evidence>